<accession>A0A9K3HZ27</accession>
<dbReference type="EMBL" id="MNCJ02000325">
    <property type="protein sequence ID" value="KAF5786915.1"/>
    <property type="molecule type" value="Genomic_DNA"/>
</dbReference>
<evidence type="ECO:0000256" key="2">
    <source>
        <dbReference type="SAM" id="MobiDB-lite"/>
    </source>
</evidence>
<evidence type="ECO:0000313" key="3">
    <source>
        <dbReference type="EMBL" id="KAF5786915.1"/>
    </source>
</evidence>
<keyword evidence="1" id="KW-0175">Coiled coil</keyword>
<organism evidence="3 4">
    <name type="scientific">Helianthus annuus</name>
    <name type="common">Common sunflower</name>
    <dbReference type="NCBI Taxonomy" id="4232"/>
    <lineage>
        <taxon>Eukaryota</taxon>
        <taxon>Viridiplantae</taxon>
        <taxon>Streptophyta</taxon>
        <taxon>Embryophyta</taxon>
        <taxon>Tracheophyta</taxon>
        <taxon>Spermatophyta</taxon>
        <taxon>Magnoliopsida</taxon>
        <taxon>eudicotyledons</taxon>
        <taxon>Gunneridae</taxon>
        <taxon>Pentapetalae</taxon>
        <taxon>asterids</taxon>
        <taxon>campanulids</taxon>
        <taxon>Asterales</taxon>
        <taxon>Asteraceae</taxon>
        <taxon>Asteroideae</taxon>
        <taxon>Heliantheae alliance</taxon>
        <taxon>Heliantheae</taxon>
        <taxon>Helianthus</taxon>
    </lineage>
</organism>
<reference evidence="3" key="1">
    <citation type="journal article" date="2017" name="Nature">
        <title>The sunflower genome provides insights into oil metabolism, flowering and Asterid evolution.</title>
        <authorList>
            <person name="Badouin H."/>
            <person name="Gouzy J."/>
            <person name="Grassa C.J."/>
            <person name="Murat F."/>
            <person name="Staton S.E."/>
            <person name="Cottret L."/>
            <person name="Lelandais-Briere C."/>
            <person name="Owens G.L."/>
            <person name="Carrere S."/>
            <person name="Mayjonade B."/>
            <person name="Legrand L."/>
            <person name="Gill N."/>
            <person name="Kane N.C."/>
            <person name="Bowers J.E."/>
            <person name="Hubner S."/>
            <person name="Bellec A."/>
            <person name="Berard A."/>
            <person name="Berges H."/>
            <person name="Blanchet N."/>
            <person name="Boniface M.C."/>
            <person name="Brunel D."/>
            <person name="Catrice O."/>
            <person name="Chaidir N."/>
            <person name="Claudel C."/>
            <person name="Donnadieu C."/>
            <person name="Faraut T."/>
            <person name="Fievet G."/>
            <person name="Helmstetter N."/>
            <person name="King M."/>
            <person name="Knapp S.J."/>
            <person name="Lai Z."/>
            <person name="Le Paslier M.C."/>
            <person name="Lippi Y."/>
            <person name="Lorenzon L."/>
            <person name="Mandel J.R."/>
            <person name="Marage G."/>
            <person name="Marchand G."/>
            <person name="Marquand E."/>
            <person name="Bret-Mestries E."/>
            <person name="Morien E."/>
            <person name="Nambeesan S."/>
            <person name="Nguyen T."/>
            <person name="Pegot-Espagnet P."/>
            <person name="Pouilly N."/>
            <person name="Raftis F."/>
            <person name="Sallet E."/>
            <person name="Schiex T."/>
            <person name="Thomas J."/>
            <person name="Vandecasteele C."/>
            <person name="Vares D."/>
            <person name="Vear F."/>
            <person name="Vautrin S."/>
            <person name="Crespi M."/>
            <person name="Mangin B."/>
            <person name="Burke J.M."/>
            <person name="Salse J."/>
            <person name="Munos S."/>
            <person name="Vincourt P."/>
            <person name="Rieseberg L.H."/>
            <person name="Langlade N.B."/>
        </authorList>
    </citation>
    <scope>NUCLEOTIDE SEQUENCE</scope>
    <source>
        <tissue evidence="3">Leaves</tissue>
    </source>
</reference>
<comment type="caution">
    <text evidence="3">The sequence shown here is derived from an EMBL/GenBank/DDBJ whole genome shotgun (WGS) entry which is preliminary data.</text>
</comment>
<keyword evidence="4" id="KW-1185">Reference proteome</keyword>
<feature type="region of interest" description="Disordered" evidence="2">
    <location>
        <begin position="52"/>
        <end position="74"/>
    </location>
</feature>
<dbReference type="Proteomes" id="UP000215914">
    <property type="component" value="Unassembled WGS sequence"/>
</dbReference>
<feature type="coiled-coil region" evidence="1">
    <location>
        <begin position="182"/>
        <end position="216"/>
    </location>
</feature>
<evidence type="ECO:0000313" key="4">
    <source>
        <dbReference type="Proteomes" id="UP000215914"/>
    </source>
</evidence>
<gene>
    <name evidence="3" type="ORF">HanXRQr2_Chr10g0446901</name>
</gene>
<dbReference type="AlphaFoldDB" id="A0A9K3HZ27"/>
<proteinExistence type="predicted"/>
<protein>
    <submittedName>
        <fullName evidence="3">Uncharacterized protein</fullName>
    </submittedName>
</protein>
<name>A0A9K3HZ27_HELAN</name>
<reference evidence="3" key="2">
    <citation type="submission" date="2020-06" db="EMBL/GenBank/DDBJ databases">
        <title>Helianthus annuus Genome sequencing and assembly Release 2.</title>
        <authorList>
            <person name="Gouzy J."/>
            <person name="Langlade N."/>
            <person name="Munos S."/>
        </authorList>
    </citation>
    <scope>NUCLEOTIDE SEQUENCE</scope>
    <source>
        <tissue evidence="3">Leaves</tissue>
    </source>
</reference>
<dbReference type="Gramene" id="mRNA:HanXRQr2_Chr10g0446901">
    <property type="protein sequence ID" value="mRNA:HanXRQr2_Chr10g0446901"/>
    <property type="gene ID" value="HanXRQr2_Chr10g0446901"/>
</dbReference>
<sequence>MYENPTRAFTFPEGVLAMGGLSPFYSVRPKAFFGKKVISGGIAEIPVSRSPLGQGSSKAPIKIPLPPTSSRVRDRTPDISAACVNPAFDISPLRATGTSKPSDLDIPVSHSPLAPLFAEALPVPYIPKWKITSSTIVGTPETAREFLAHVVPPSQKFMNSALRSDLFDDQYSMSLCEGFFSGAGMLQRMDELRRANEELRTELRTSQTIADKLRSRVTDVERKLLEEKSVGAMLEQKERACERERTAWAEEREELVAELKHQKELDSVSQGDLNTMYAEWGIDVDDNQKLAKERYRLITEGFGSFLTIVSQSE</sequence>
<evidence type="ECO:0000256" key="1">
    <source>
        <dbReference type="SAM" id="Coils"/>
    </source>
</evidence>